<gene>
    <name evidence="2" type="ORF">TMS3_0117805</name>
</gene>
<organism evidence="2 3">
    <name type="scientific">Pseudomonas taeanensis MS-3</name>
    <dbReference type="NCBI Taxonomy" id="1395571"/>
    <lineage>
        <taxon>Bacteria</taxon>
        <taxon>Pseudomonadati</taxon>
        <taxon>Pseudomonadota</taxon>
        <taxon>Gammaproteobacteria</taxon>
        <taxon>Pseudomonadales</taxon>
        <taxon>Pseudomonadaceae</taxon>
        <taxon>Pseudomonas</taxon>
    </lineage>
</organism>
<dbReference type="eggNOG" id="COG4675">
    <property type="taxonomic scope" value="Bacteria"/>
</dbReference>
<keyword evidence="3" id="KW-1185">Reference proteome</keyword>
<dbReference type="InterPro" id="IPR011083">
    <property type="entry name" value="Phage_tail_collar_dom"/>
</dbReference>
<dbReference type="Pfam" id="PF07484">
    <property type="entry name" value="Collar"/>
    <property type="match status" value="1"/>
</dbReference>
<feature type="domain" description="Phage tail collar" evidence="1">
    <location>
        <begin position="6"/>
        <end position="62"/>
    </location>
</feature>
<evidence type="ECO:0000259" key="1">
    <source>
        <dbReference type="Pfam" id="PF07484"/>
    </source>
</evidence>
<comment type="caution">
    <text evidence="2">The sequence shown here is derived from an EMBL/GenBank/DDBJ whole genome shotgun (WGS) entry which is preliminary data.</text>
</comment>
<name>A0A0A1YJR3_9PSED</name>
<dbReference type="OrthoDB" id="9810174at2"/>
<dbReference type="AlphaFoldDB" id="A0A0A1YJR3"/>
<reference evidence="2 3" key="1">
    <citation type="journal article" date="2014" name="Genome Announc.">
        <title>Draft Genome Sequence of Petroleum Oil-Degrading Marine Bacterium Pseudomonas taeanensis Strain MS-3, Isolated from a Crude Oil-Contaminated Seashore.</title>
        <authorList>
            <person name="Lee S.Y."/>
            <person name="Kim S.H."/>
            <person name="Lee D.G."/>
            <person name="Shin S."/>
            <person name="Yun S.H."/>
            <person name="Choi C.W."/>
            <person name="Chung Y.H."/>
            <person name="Choi J.S."/>
            <person name="Kahng H.Y."/>
            <person name="Kim S.I."/>
        </authorList>
    </citation>
    <scope>NUCLEOTIDE SEQUENCE [LARGE SCALE GENOMIC DNA]</scope>
    <source>
        <strain evidence="2 3">MS-3</strain>
    </source>
</reference>
<proteinExistence type="predicted"/>
<accession>A0A0A1YJR3</accession>
<dbReference type="STRING" id="1395571.TMS3_0117805"/>
<evidence type="ECO:0000313" key="3">
    <source>
        <dbReference type="Proteomes" id="UP000030063"/>
    </source>
</evidence>
<dbReference type="RefSeq" id="WP_025166551.1">
    <property type="nucleotide sequence ID" value="NZ_AWSQ01000004.1"/>
</dbReference>
<protein>
    <submittedName>
        <fullName evidence="2">Tail protein</fullName>
    </submittedName>
</protein>
<sequence>MEVFIGTIQPFAFSFAPRNWALCNGQIMSIAQNTAMFSLLGTTYGGNGQSTFGLPDLQGRMPIGMGQGPGLPDYTIGEASGSPSTVLTSNQMPSHTHAVQVQVGGASSNPAVAPSATNQFLGASNSSGPLAAAIWSDELSSPINMGGAQAGLAGGGQPMDIMNPYLALNFSIAILGLFPSRN</sequence>
<dbReference type="EMBL" id="AWSQ01000004">
    <property type="protein sequence ID" value="KFX69311.1"/>
    <property type="molecule type" value="Genomic_DNA"/>
</dbReference>
<evidence type="ECO:0000313" key="2">
    <source>
        <dbReference type="EMBL" id="KFX69311.1"/>
    </source>
</evidence>
<dbReference type="Proteomes" id="UP000030063">
    <property type="component" value="Unassembled WGS sequence"/>
</dbReference>
<dbReference type="SUPFAM" id="SSF88874">
    <property type="entry name" value="Receptor-binding domain of short tail fibre protein gp12"/>
    <property type="match status" value="1"/>
</dbReference>
<dbReference type="InterPro" id="IPR037053">
    <property type="entry name" value="Phage_tail_collar_dom_sf"/>
</dbReference>
<dbReference type="Gene3D" id="3.90.1340.10">
    <property type="entry name" value="Phage tail collar domain"/>
    <property type="match status" value="1"/>
</dbReference>